<organism evidence="2 3">
    <name type="scientific">Actinacidiphila glaucinigra</name>
    <dbReference type="NCBI Taxonomy" id="235986"/>
    <lineage>
        <taxon>Bacteria</taxon>
        <taxon>Bacillati</taxon>
        <taxon>Actinomycetota</taxon>
        <taxon>Actinomycetes</taxon>
        <taxon>Kitasatosporales</taxon>
        <taxon>Streptomycetaceae</taxon>
        <taxon>Actinacidiphila</taxon>
    </lineage>
</organism>
<name>A0A239G0J5_9ACTN</name>
<dbReference type="OrthoDB" id="1706016at2"/>
<keyword evidence="2" id="KW-0687">Ribonucleoprotein</keyword>
<reference evidence="2 3" key="1">
    <citation type="submission" date="2017-06" db="EMBL/GenBank/DDBJ databases">
        <authorList>
            <person name="Kim H.J."/>
            <person name="Triplett B.A."/>
        </authorList>
    </citation>
    <scope>NUCLEOTIDE SEQUENCE [LARGE SCALE GENOMIC DNA]</scope>
    <source>
        <strain evidence="2 3">CGMCC 4.1858</strain>
    </source>
</reference>
<dbReference type="CDD" id="cd04301">
    <property type="entry name" value="NAT_SF"/>
    <property type="match status" value="1"/>
</dbReference>
<dbReference type="EMBL" id="FZOF01000007">
    <property type="protein sequence ID" value="SNS62649.1"/>
    <property type="molecule type" value="Genomic_DNA"/>
</dbReference>
<dbReference type="Proteomes" id="UP000198280">
    <property type="component" value="Unassembled WGS sequence"/>
</dbReference>
<accession>A0A239G0J5</accession>
<gene>
    <name evidence="2" type="ORF">SAMN05216252_107168</name>
</gene>
<dbReference type="AlphaFoldDB" id="A0A239G0J5"/>
<feature type="domain" description="N-acetyltransferase" evidence="1">
    <location>
        <begin position="3"/>
        <end position="176"/>
    </location>
</feature>
<keyword evidence="2" id="KW-0689">Ribosomal protein</keyword>
<dbReference type="GO" id="GO:0016747">
    <property type="term" value="F:acyltransferase activity, transferring groups other than amino-acyl groups"/>
    <property type="evidence" value="ECO:0007669"/>
    <property type="project" value="InterPro"/>
</dbReference>
<dbReference type="SUPFAM" id="SSF55729">
    <property type="entry name" value="Acyl-CoA N-acyltransferases (Nat)"/>
    <property type="match status" value="1"/>
</dbReference>
<protein>
    <submittedName>
        <fullName evidence="2">Ribosomal protein S18 acetylase RimI</fullName>
    </submittedName>
</protein>
<evidence type="ECO:0000313" key="3">
    <source>
        <dbReference type="Proteomes" id="UP000198280"/>
    </source>
</evidence>
<dbReference type="Gene3D" id="3.40.630.30">
    <property type="match status" value="1"/>
</dbReference>
<dbReference type="InterPro" id="IPR000182">
    <property type="entry name" value="GNAT_dom"/>
</dbReference>
<sequence length="176" mass="18883">MSGPVRPARPDDAAELVRLRRLMFLAMSGRDEPGPWEAAAEERAREQLAGGGARWLGAFVVDGDPAVADGPHLAACAVGRIEERLPAPGHPAGRFGFVFNVCTDTRYRGLGYARATTEALLAWFAEEGVTRVDLHATAEAEPLYRSLGFVEHSIPLSLDLSRRPDGGPVTGRAAPR</sequence>
<evidence type="ECO:0000313" key="2">
    <source>
        <dbReference type="EMBL" id="SNS62649.1"/>
    </source>
</evidence>
<dbReference type="RefSeq" id="WP_089224617.1">
    <property type="nucleotide sequence ID" value="NZ_FZOF01000007.1"/>
</dbReference>
<keyword evidence="3" id="KW-1185">Reference proteome</keyword>
<dbReference type="GO" id="GO:0005840">
    <property type="term" value="C:ribosome"/>
    <property type="evidence" value="ECO:0007669"/>
    <property type="project" value="UniProtKB-KW"/>
</dbReference>
<dbReference type="Pfam" id="PF00583">
    <property type="entry name" value="Acetyltransf_1"/>
    <property type="match status" value="1"/>
</dbReference>
<dbReference type="InterPro" id="IPR016181">
    <property type="entry name" value="Acyl_CoA_acyltransferase"/>
</dbReference>
<proteinExistence type="predicted"/>
<evidence type="ECO:0000259" key="1">
    <source>
        <dbReference type="PROSITE" id="PS51186"/>
    </source>
</evidence>
<dbReference type="PROSITE" id="PS51186">
    <property type="entry name" value="GNAT"/>
    <property type="match status" value="1"/>
</dbReference>